<reference evidence="1" key="1">
    <citation type="submission" date="2019-07" db="EMBL/GenBank/DDBJ databases">
        <title>Annotation for the trematode Paragonimus miyazaki's.</title>
        <authorList>
            <person name="Choi Y.-J."/>
        </authorList>
    </citation>
    <scope>NUCLEOTIDE SEQUENCE</scope>
    <source>
        <strain evidence="1">Japan</strain>
    </source>
</reference>
<keyword evidence="2" id="KW-1185">Reference proteome</keyword>
<evidence type="ECO:0000313" key="2">
    <source>
        <dbReference type="Proteomes" id="UP000822476"/>
    </source>
</evidence>
<dbReference type="InterPro" id="IPR052054">
    <property type="entry name" value="Oxidative_DNA_repair_enzyme"/>
</dbReference>
<dbReference type="InterPro" id="IPR023170">
    <property type="entry name" value="HhH_base_excis_C"/>
</dbReference>
<evidence type="ECO:0008006" key="3">
    <source>
        <dbReference type="Google" id="ProtNLM"/>
    </source>
</evidence>
<protein>
    <recommendedName>
        <fullName evidence="3">N-glycosylase/DNA lyase</fullName>
    </recommendedName>
</protein>
<dbReference type="Gene3D" id="1.10.1670.10">
    <property type="entry name" value="Helix-hairpin-Helix base-excision DNA repair enzymes (C-terminal)"/>
    <property type="match status" value="1"/>
</dbReference>
<dbReference type="InterPro" id="IPR011257">
    <property type="entry name" value="DNA_glycosylase"/>
</dbReference>
<dbReference type="GO" id="GO:0005634">
    <property type="term" value="C:nucleus"/>
    <property type="evidence" value="ECO:0007669"/>
    <property type="project" value="TreeGrafter"/>
</dbReference>
<dbReference type="GO" id="GO:0034039">
    <property type="term" value="F:8-oxo-7,8-dihydroguanine DNA N-glycosylase activity"/>
    <property type="evidence" value="ECO:0007669"/>
    <property type="project" value="TreeGrafter"/>
</dbReference>
<dbReference type="PANTHER" id="PTHR10242">
    <property type="entry name" value="8-OXOGUANINE DNA GLYCOSYLASE"/>
    <property type="match status" value="1"/>
</dbReference>
<dbReference type="PANTHER" id="PTHR10242:SF2">
    <property type="entry name" value="N-GLYCOSYLASE_DNA LYASE"/>
    <property type="match status" value="1"/>
</dbReference>
<dbReference type="AlphaFoldDB" id="A0A8S9YK69"/>
<dbReference type="OrthoDB" id="238681at2759"/>
<dbReference type="GO" id="GO:0006285">
    <property type="term" value="P:base-excision repair, AP site formation"/>
    <property type="evidence" value="ECO:0007669"/>
    <property type="project" value="TreeGrafter"/>
</dbReference>
<dbReference type="Proteomes" id="UP000822476">
    <property type="component" value="Unassembled WGS sequence"/>
</dbReference>
<comment type="caution">
    <text evidence="1">The sequence shown here is derived from an EMBL/GenBank/DDBJ whole genome shotgun (WGS) entry which is preliminary data.</text>
</comment>
<evidence type="ECO:0000313" key="1">
    <source>
        <dbReference type="EMBL" id="KAF7255204.1"/>
    </source>
</evidence>
<dbReference type="EMBL" id="JTDE01004201">
    <property type="protein sequence ID" value="KAF7255204.1"/>
    <property type="molecule type" value="Genomic_DNA"/>
</dbReference>
<sequence>MGFGYRSRYIPAAARWLLNNGGEAQLFKLRSATAEEAREFLLNIPGIGNKASFVFNPTTVRFLLLCNMWRPMETQTLDHMVADCICLCALDNVDLVPVDVHMLRAAKERGIGAALRCDTLSTKTYREISLALSKLWGEWAGWAQVIDFATRIRSNSLPKNGKRRRQNEPIVR</sequence>
<name>A0A8S9YK69_9TREM</name>
<proteinExistence type="predicted"/>
<gene>
    <name evidence="1" type="ORF">EG68_08125</name>
</gene>
<accession>A0A8S9YK69</accession>
<dbReference type="Gene3D" id="1.10.340.30">
    <property type="entry name" value="Hypothetical protein, domain 2"/>
    <property type="match status" value="2"/>
</dbReference>
<organism evidence="1 2">
    <name type="scientific">Paragonimus skrjabini miyazakii</name>
    <dbReference type="NCBI Taxonomy" id="59628"/>
    <lineage>
        <taxon>Eukaryota</taxon>
        <taxon>Metazoa</taxon>
        <taxon>Spiralia</taxon>
        <taxon>Lophotrochozoa</taxon>
        <taxon>Platyhelminthes</taxon>
        <taxon>Trematoda</taxon>
        <taxon>Digenea</taxon>
        <taxon>Plagiorchiida</taxon>
        <taxon>Troglotremata</taxon>
        <taxon>Troglotrematidae</taxon>
        <taxon>Paragonimus</taxon>
    </lineage>
</organism>
<dbReference type="SUPFAM" id="SSF48150">
    <property type="entry name" value="DNA-glycosylase"/>
    <property type="match status" value="2"/>
</dbReference>